<dbReference type="PANTHER" id="PTHR43285:SF3">
    <property type="entry name" value="SLL1634 PROTEIN"/>
    <property type="match status" value="1"/>
</dbReference>
<accession>A0A951UBC4</accession>
<dbReference type="InterPro" id="IPR005940">
    <property type="entry name" value="Anthranilate_Pribosyl_Tfrase"/>
</dbReference>
<dbReference type="SUPFAM" id="SSF47648">
    <property type="entry name" value="Nucleoside phosphorylase/phosphoribosyltransferase N-terminal domain"/>
    <property type="match status" value="1"/>
</dbReference>
<feature type="domain" description="Glycosyl transferase family 3" evidence="4">
    <location>
        <begin position="108"/>
        <end position="348"/>
    </location>
</feature>
<dbReference type="Pfam" id="PF00591">
    <property type="entry name" value="Glycos_transf_3"/>
    <property type="match status" value="1"/>
</dbReference>
<sequence>MSDAFRELLKKVGSGVHTGKNLSREEAAAATRMMLLQEATPAQIGAFMIAHRIKRPTSEELAGMLDAYDQLGPKLQPWGMGNGKDSSTMPSFSQPVTVLGTPYDGRSRTAPVTPLTALILAAAGVPVLMHGGDCMPTKYGVPLVEIWQGLGVDFSKLTLFQVQQLLETTGLGFIYLPQHFPQAHQLVPYRDQLGKRPPAATLELVWCPYAGNAHIVAGYVHPPTEDRFRHTFEFRGTTNFTLVKGLEGSCDLPRDRTAIIAVSQPGSSSNFERILLHPRDYGFAGAEVPLDSTSQLLAQMQDVLQGKSSELMLAAIWNGGFYLWRCGVCPDLPTGLAKAQALFLGGNAAQKLQEVSDAIASMQLVASP</sequence>
<dbReference type="InterPro" id="IPR036320">
    <property type="entry name" value="Glycosyl_Trfase_fam3_N_dom_sf"/>
</dbReference>
<feature type="domain" description="Glycosyl transferase family 3 N-terminal" evidence="5">
    <location>
        <begin position="6"/>
        <end position="69"/>
    </location>
</feature>
<dbReference type="PANTHER" id="PTHR43285">
    <property type="entry name" value="ANTHRANILATE PHOSPHORIBOSYLTRANSFERASE"/>
    <property type="match status" value="1"/>
</dbReference>
<evidence type="ECO:0000313" key="6">
    <source>
        <dbReference type="EMBL" id="MBW4546734.1"/>
    </source>
</evidence>
<dbReference type="Pfam" id="PF02885">
    <property type="entry name" value="Glycos_trans_3N"/>
    <property type="match status" value="1"/>
</dbReference>
<evidence type="ECO:0000313" key="7">
    <source>
        <dbReference type="Proteomes" id="UP000753908"/>
    </source>
</evidence>
<evidence type="ECO:0000259" key="5">
    <source>
        <dbReference type="Pfam" id="PF02885"/>
    </source>
</evidence>
<reference evidence="6" key="2">
    <citation type="journal article" date="2022" name="Microbiol. Resour. Announc.">
        <title>Metagenome Sequencing to Explore Phylogenomics of Terrestrial Cyanobacteria.</title>
        <authorList>
            <person name="Ward R.D."/>
            <person name="Stajich J.E."/>
            <person name="Johansen J.R."/>
            <person name="Huntemann M."/>
            <person name="Clum A."/>
            <person name="Foster B."/>
            <person name="Foster B."/>
            <person name="Roux S."/>
            <person name="Palaniappan K."/>
            <person name="Varghese N."/>
            <person name="Mukherjee S."/>
            <person name="Reddy T.B.K."/>
            <person name="Daum C."/>
            <person name="Copeland A."/>
            <person name="Chen I.A."/>
            <person name="Ivanova N.N."/>
            <person name="Kyrpides N.C."/>
            <person name="Shapiro N."/>
            <person name="Eloe-Fadrosh E.A."/>
            <person name="Pietrasiak N."/>
        </authorList>
    </citation>
    <scope>NUCLEOTIDE SEQUENCE</scope>
    <source>
        <strain evidence="6">CPER-KK1</strain>
    </source>
</reference>
<name>A0A951UBC4_9CYAN</name>
<dbReference type="FunFam" id="3.40.1030.10:FF:000010">
    <property type="entry name" value="Anthranilate phosphoribosyltransferase"/>
    <property type="match status" value="1"/>
</dbReference>
<comment type="caution">
    <text evidence="6">The sequence shown here is derived from an EMBL/GenBank/DDBJ whole genome shotgun (WGS) entry which is preliminary data.</text>
</comment>
<dbReference type="GO" id="GO:0005829">
    <property type="term" value="C:cytosol"/>
    <property type="evidence" value="ECO:0007669"/>
    <property type="project" value="TreeGrafter"/>
</dbReference>
<dbReference type="InterPro" id="IPR017459">
    <property type="entry name" value="Glycosyl_Trfase_fam3_N_dom"/>
</dbReference>
<dbReference type="Gene3D" id="3.40.1030.10">
    <property type="entry name" value="Nucleoside phosphorylase/phosphoribosyltransferase catalytic domain"/>
    <property type="match status" value="1"/>
</dbReference>
<gene>
    <name evidence="6" type="ORF">KME25_20160</name>
</gene>
<evidence type="ECO:0000256" key="1">
    <source>
        <dbReference type="ARBA" id="ARBA00022676"/>
    </source>
</evidence>
<organism evidence="6 7">
    <name type="scientific">Symplocastrum torsivum CPER-KK1</name>
    <dbReference type="NCBI Taxonomy" id="450513"/>
    <lineage>
        <taxon>Bacteria</taxon>
        <taxon>Bacillati</taxon>
        <taxon>Cyanobacteriota</taxon>
        <taxon>Cyanophyceae</taxon>
        <taxon>Oscillatoriophycideae</taxon>
        <taxon>Oscillatoriales</taxon>
        <taxon>Microcoleaceae</taxon>
        <taxon>Symplocastrum</taxon>
    </lineage>
</organism>
<reference evidence="6" key="1">
    <citation type="submission" date="2021-05" db="EMBL/GenBank/DDBJ databases">
        <authorList>
            <person name="Pietrasiak N."/>
            <person name="Ward R."/>
            <person name="Stajich J.E."/>
            <person name="Kurbessoian T."/>
        </authorList>
    </citation>
    <scope>NUCLEOTIDE SEQUENCE</scope>
    <source>
        <strain evidence="6">CPER-KK1</strain>
    </source>
</reference>
<protein>
    <submittedName>
        <fullName evidence="6">Anthranilate phosphoribosyltransferase family protein</fullName>
    </submittedName>
</protein>
<keyword evidence="3" id="KW-0028">Amino-acid biosynthesis</keyword>
<dbReference type="InterPro" id="IPR000312">
    <property type="entry name" value="Glycosyl_Trfase_fam3"/>
</dbReference>
<dbReference type="Proteomes" id="UP000753908">
    <property type="component" value="Unassembled WGS sequence"/>
</dbReference>
<evidence type="ECO:0000256" key="3">
    <source>
        <dbReference type="ARBA" id="ARBA00023141"/>
    </source>
</evidence>
<proteinExistence type="predicted"/>
<evidence type="ECO:0000259" key="4">
    <source>
        <dbReference type="Pfam" id="PF00591"/>
    </source>
</evidence>
<dbReference type="GO" id="GO:0004048">
    <property type="term" value="F:anthranilate phosphoribosyltransferase activity"/>
    <property type="evidence" value="ECO:0007669"/>
    <property type="project" value="InterPro"/>
</dbReference>
<keyword evidence="3" id="KW-0057">Aromatic amino acid biosynthesis</keyword>
<dbReference type="Gene3D" id="1.20.970.10">
    <property type="entry name" value="Transferase, Pyrimidine Nucleoside Phosphorylase, Chain C"/>
    <property type="match status" value="1"/>
</dbReference>
<keyword evidence="2" id="KW-0808">Transferase</keyword>
<dbReference type="AlphaFoldDB" id="A0A951UBC4"/>
<dbReference type="GO" id="GO:0000162">
    <property type="term" value="P:L-tryptophan biosynthetic process"/>
    <property type="evidence" value="ECO:0007669"/>
    <property type="project" value="InterPro"/>
</dbReference>
<dbReference type="SUPFAM" id="SSF52418">
    <property type="entry name" value="Nucleoside phosphorylase/phosphoribosyltransferase catalytic domain"/>
    <property type="match status" value="1"/>
</dbReference>
<keyword evidence="1 6" id="KW-0328">Glycosyltransferase</keyword>
<dbReference type="InterPro" id="IPR035902">
    <property type="entry name" value="Nuc_phospho_transferase"/>
</dbReference>
<evidence type="ECO:0000256" key="2">
    <source>
        <dbReference type="ARBA" id="ARBA00022679"/>
    </source>
</evidence>
<dbReference type="EMBL" id="JAHHIF010000029">
    <property type="protein sequence ID" value="MBW4546734.1"/>
    <property type="molecule type" value="Genomic_DNA"/>
</dbReference>
<dbReference type="NCBIfam" id="NF005635">
    <property type="entry name" value="PRK07394.1"/>
    <property type="match status" value="1"/>
</dbReference>